<dbReference type="InterPro" id="IPR050319">
    <property type="entry name" value="ABC_transp_ATP-bind"/>
</dbReference>
<reference evidence="6" key="1">
    <citation type="submission" date="2013-04" db="EMBL/GenBank/DDBJ databases">
        <authorList>
            <person name="Harkins D.M."/>
            <person name="Durkin A.S."/>
            <person name="Selengut J.D."/>
            <person name="Sanka R."/>
            <person name="DePew J."/>
            <person name="Purushe J."/>
            <person name="Ahmed A."/>
            <person name="van der Linden H."/>
            <person name="Goris M.G.A."/>
            <person name="Hartskeerl R.A."/>
            <person name="Vinetz J.M."/>
            <person name="Sutton G.G."/>
            <person name="Nelson W.C."/>
            <person name="Fouts D.E."/>
        </authorList>
    </citation>
    <scope>NUCLEOTIDE SEQUENCE [LARGE SCALE GENOMIC DNA]</scope>
    <source>
        <strain evidence="6">BUT 6</strain>
    </source>
</reference>
<evidence type="ECO:0000313" key="6">
    <source>
        <dbReference type="EMBL" id="EPG72983.1"/>
    </source>
</evidence>
<feature type="domain" description="ABC transporter" evidence="5">
    <location>
        <begin position="12"/>
        <end position="246"/>
    </location>
</feature>
<dbReference type="CDD" id="cd03257">
    <property type="entry name" value="ABC_NikE_OppD_transporters"/>
    <property type="match status" value="1"/>
</dbReference>
<gene>
    <name evidence="6" type="ORF">LEP1GSC058_2613</name>
</gene>
<dbReference type="GO" id="GO:0016887">
    <property type="term" value="F:ATP hydrolysis activity"/>
    <property type="evidence" value="ECO:0007669"/>
    <property type="project" value="InterPro"/>
</dbReference>
<dbReference type="AlphaFoldDB" id="S3UUR7"/>
<dbReference type="Proteomes" id="UP000014540">
    <property type="component" value="Unassembled WGS sequence"/>
</dbReference>
<comment type="caution">
    <text evidence="6">The sequence shown here is derived from an EMBL/GenBank/DDBJ whole genome shotgun (WGS) entry which is preliminary data.</text>
</comment>
<accession>S3UUR7</accession>
<name>S3UUR7_9LEPT</name>
<evidence type="ECO:0000256" key="1">
    <source>
        <dbReference type="ARBA" id="ARBA00005417"/>
    </source>
</evidence>
<protein>
    <submittedName>
        <fullName evidence="6">ABC transporter, ATP-binding protein</fullName>
    </submittedName>
</protein>
<dbReference type="SUPFAM" id="SSF52540">
    <property type="entry name" value="P-loop containing nucleoside triphosphate hydrolases"/>
    <property type="match status" value="1"/>
</dbReference>
<dbReference type="Pfam" id="PF00005">
    <property type="entry name" value="ABC_tran"/>
    <property type="match status" value="1"/>
</dbReference>
<dbReference type="SMART" id="SM00382">
    <property type="entry name" value="AAA"/>
    <property type="match status" value="1"/>
</dbReference>
<dbReference type="PROSITE" id="PS00211">
    <property type="entry name" value="ABC_TRANSPORTER_1"/>
    <property type="match status" value="1"/>
</dbReference>
<keyword evidence="7" id="KW-1185">Reference proteome</keyword>
<keyword evidence="4 6" id="KW-0067">ATP-binding</keyword>
<evidence type="ECO:0000259" key="5">
    <source>
        <dbReference type="PROSITE" id="PS50893"/>
    </source>
</evidence>
<dbReference type="InterPro" id="IPR003439">
    <property type="entry name" value="ABC_transporter-like_ATP-bd"/>
</dbReference>
<dbReference type="Gene3D" id="3.40.50.300">
    <property type="entry name" value="P-loop containing nucleotide triphosphate hydrolases"/>
    <property type="match status" value="1"/>
</dbReference>
<dbReference type="STRING" id="1193011.LEP1GSC058_2613"/>
<evidence type="ECO:0000256" key="2">
    <source>
        <dbReference type="ARBA" id="ARBA00022448"/>
    </source>
</evidence>
<dbReference type="OrthoDB" id="344505at2"/>
<proteinExistence type="inferred from homology"/>
<dbReference type="PANTHER" id="PTHR43776">
    <property type="entry name" value="TRANSPORT ATP-BINDING PROTEIN"/>
    <property type="match status" value="1"/>
</dbReference>
<dbReference type="PANTHER" id="PTHR43776:SF7">
    <property type="entry name" value="D,D-DIPEPTIDE TRANSPORT ATP-BINDING PROTEIN DDPF-RELATED"/>
    <property type="match status" value="1"/>
</dbReference>
<evidence type="ECO:0000313" key="7">
    <source>
        <dbReference type="Proteomes" id="UP000014540"/>
    </source>
</evidence>
<dbReference type="GO" id="GO:0055085">
    <property type="term" value="P:transmembrane transport"/>
    <property type="evidence" value="ECO:0007669"/>
    <property type="project" value="UniProtKB-ARBA"/>
</dbReference>
<dbReference type="InterPro" id="IPR017871">
    <property type="entry name" value="ABC_transporter-like_CS"/>
</dbReference>
<dbReference type="PROSITE" id="PS50893">
    <property type="entry name" value="ABC_TRANSPORTER_2"/>
    <property type="match status" value="1"/>
</dbReference>
<keyword evidence="2" id="KW-0813">Transport</keyword>
<dbReference type="InterPro" id="IPR003593">
    <property type="entry name" value="AAA+_ATPase"/>
</dbReference>
<dbReference type="GO" id="GO:0005524">
    <property type="term" value="F:ATP binding"/>
    <property type="evidence" value="ECO:0007669"/>
    <property type="project" value="UniProtKB-KW"/>
</dbReference>
<evidence type="ECO:0000256" key="4">
    <source>
        <dbReference type="ARBA" id="ARBA00022840"/>
    </source>
</evidence>
<sequence length="255" mass="28633">MEAADSFPNYALEVEGVSLRSPKKTFLCDIFLRVDAGEFLAILGRSGSGKSTLLRAFLGLPFPSSWLLDGTVRFFGKKKSQHPARTIQPVFQDPVLSFNPVWTMERSLLEPLRLFREEDEYLSLLQKWLPVLGLEEKDRNRLPSSFSGGELQRFALLRALLCRPKILLLDEATSALDPILNSEVLSALSKLRKDEGMTILWVTHNVRSASKFCSRIGVMDAGRLVEEGPTREIALNPRENETRLLFASSPGEGRK</sequence>
<dbReference type="RefSeq" id="WP_016549479.1">
    <property type="nucleotide sequence ID" value="NZ_AKWZ02000010.1"/>
</dbReference>
<comment type="similarity">
    <text evidence="1">Belongs to the ABC transporter superfamily.</text>
</comment>
<evidence type="ECO:0000256" key="3">
    <source>
        <dbReference type="ARBA" id="ARBA00022741"/>
    </source>
</evidence>
<keyword evidence="3" id="KW-0547">Nucleotide-binding</keyword>
<dbReference type="EMBL" id="AKWZ02000010">
    <property type="protein sequence ID" value="EPG72983.1"/>
    <property type="molecule type" value="Genomic_DNA"/>
</dbReference>
<dbReference type="InterPro" id="IPR027417">
    <property type="entry name" value="P-loop_NTPase"/>
</dbReference>
<organism evidence="6 7">
    <name type="scientific">Leptospira fainei serovar Hurstbridge str. BUT 6</name>
    <dbReference type="NCBI Taxonomy" id="1193011"/>
    <lineage>
        <taxon>Bacteria</taxon>
        <taxon>Pseudomonadati</taxon>
        <taxon>Spirochaetota</taxon>
        <taxon>Spirochaetia</taxon>
        <taxon>Leptospirales</taxon>
        <taxon>Leptospiraceae</taxon>
        <taxon>Leptospira</taxon>
    </lineage>
</organism>